<dbReference type="InterPro" id="IPR011991">
    <property type="entry name" value="ArsR-like_HTH"/>
</dbReference>
<dbReference type="PANTHER" id="PTHR30136:SF35">
    <property type="entry name" value="HTH-TYPE TRANSCRIPTIONAL REGULATOR RV1719"/>
    <property type="match status" value="1"/>
</dbReference>
<evidence type="ECO:0000256" key="3">
    <source>
        <dbReference type="ARBA" id="ARBA00023163"/>
    </source>
</evidence>
<dbReference type="Gene3D" id="3.30.450.40">
    <property type="match status" value="1"/>
</dbReference>
<evidence type="ECO:0000313" key="6">
    <source>
        <dbReference type="EMBL" id="SFD59416.1"/>
    </source>
</evidence>
<dbReference type="SUPFAM" id="SSF55781">
    <property type="entry name" value="GAF domain-like"/>
    <property type="match status" value="1"/>
</dbReference>
<dbReference type="CDD" id="cd00090">
    <property type="entry name" value="HTH_ARSR"/>
    <property type="match status" value="1"/>
</dbReference>
<keyword evidence="7" id="KW-1185">Reference proteome</keyword>
<dbReference type="PROSITE" id="PS51078">
    <property type="entry name" value="ICLR_ED"/>
    <property type="match status" value="1"/>
</dbReference>
<dbReference type="InterPro" id="IPR036388">
    <property type="entry name" value="WH-like_DNA-bd_sf"/>
</dbReference>
<dbReference type="GO" id="GO:0003700">
    <property type="term" value="F:DNA-binding transcription factor activity"/>
    <property type="evidence" value="ECO:0007669"/>
    <property type="project" value="TreeGrafter"/>
</dbReference>
<dbReference type="PANTHER" id="PTHR30136">
    <property type="entry name" value="HELIX-TURN-HELIX TRANSCRIPTIONAL REGULATOR, ICLR FAMILY"/>
    <property type="match status" value="1"/>
</dbReference>
<keyword evidence="3" id="KW-0804">Transcription</keyword>
<sequence>MSNNESFEGPGAARKVLRVLEGLTEHSRVVDLATATGLPKSTVHRLLRVLVETGFVNTDGAGEYRVGNRVVRLANRVIDRFDPTTQAEPVLSWLLHETGCTVHFALRFGDELCYVHKKEPDKPYRMSSRVGMRLPWHSSAIGKAALAAMPTGELDTLLDTLTLEARTANSLTTREALLRRLADVRRGGHALDDGENEPGVRCVGAAVRDHTAAVIGGVSVSALSLEHSMDELATLAPTVARAADSISSALGHLP</sequence>
<dbReference type="InterPro" id="IPR036390">
    <property type="entry name" value="WH_DNA-bd_sf"/>
</dbReference>
<organism evidence="6 7">
    <name type="scientific">Actinopolyspora alba</name>
    <dbReference type="NCBI Taxonomy" id="673379"/>
    <lineage>
        <taxon>Bacteria</taxon>
        <taxon>Bacillati</taxon>
        <taxon>Actinomycetota</taxon>
        <taxon>Actinomycetes</taxon>
        <taxon>Actinopolysporales</taxon>
        <taxon>Actinopolysporaceae</taxon>
        <taxon>Actinopolyspora</taxon>
        <taxon>Actinopolyspora alba group</taxon>
    </lineage>
</organism>
<dbReference type="InterPro" id="IPR005471">
    <property type="entry name" value="Tscrpt_reg_IclR_N"/>
</dbReference>
<evidence type="ECO:0000259" key="5">
    <source>
        <dbReference type="PROSITE" id="PS51078"/>
    </source>
</evidence>
<dbReference type="GO" id="GO:0045892">
    <property type="term" value="P:negative regulation of DNA-templated transcription"/>
    <property type="evidence" value="ECO:0007669"/>
    <property type="project" value="TreeGrafter"/>
</dbReference>
<evidence type="ECO:0000313" key="7">
    <source>
        <dbReference type="Proteomes" id="UP000198716"/>
    </source>
</evidence>
<dbReference type="Gene3D" id="1.10.10.10">
    <property type="entry name" value="Winged helix-like DNA-binding domain superfamily/Winged helix DNA-binding domain"/>
    <property type="match status" value="1"/>
</dbReference>
<accession>A0A1I1TL82</accession>
<dbReference type="Pfam" id="PF09339">
    <property type="entry name" value="HTH_IclR"/>
    <property type="match status" value="1"/>
</dbReference>
<name>A0A1I1TL82_9ACTN</name>
<dbReference type="EMBL" id="FOMZ01000001">
    <property type="protein sequence ID" value="SFD59416.1"/>
    <property type="molecule type" value="Genomic_DNA"/>
</dbReference>
<dbReference type="InterPro" id="IPR050707">
    <property type="entry name" value="HTH_MetabolicPath_Reg"/>
</dbReference>
<protein>
    <submittedName>
        <fullName evidence="6">Transcriptional regulator, IclR family</fullName>
    </submittedName>
</protein>
<dbReference type="SMART" id="SM00346">
    <property type="entry name" value="HTH_ICLR"/>
    <property type="match status" value="1"/>
</dbReference>
<gene>
    <name evidence="6" type="ORF">SAMN04487819_101181</name>
</gene>
<evidence type="ECO:0000256" key="1">
    <source>
        <dbReference type="ARBA" id="ARBA00023015"/>
    </source>
</evidence>
<dbReference type="SUPFAM" id="SSF46785">
    <property type="entry name" value="Winged helix' DNA-binding domain"/>
    <property type="match status" value="1"/>
</dbReference>
<dbReference type="Pfam" id="PF01614">
    <property type="entry name" value="IclR_C"/>
    <property type="match status" value="1"/>
</dbReference>
<dbReference type="AlphaFoldDB" id="A0A1I1TL82"/>
<feature type="domain" description="HTH iclR-type" evidence="4">
    <location>
        <begin position="10"/>
        <end position="68"/>
    </location>
</feature>
<dbReference type="InterPro" id="IPR029016">
    <property type="entry name" value="GAF-like_dom_sf"/>
</dbReference>
<dbReference type="RefSeq" id="WP_092922303.1">
    <property type="nucleotide sequence ID" value="NZ_FOMZ01000001.1"/>
</dbReference>
<keyword evidence="2" id="KW-0238">DNA-binding</keyword>
<feature type="domain" description="IclR-ED" evidence="5">
    <location>
        <begin position="69"/>
        <end position="252"/>
    </location>
</feature>
<evidence type="ECO:0000259" key="4">
    <source>
        <dbReference type="PROSITE" id="PS51077"/>
    </source>
</evidence>
<dbReference type="GO" id="GO:0003677">
    <property type="term" value="F:DNA binding"/>
    <property type="evidence" value="ECO:0007669"/>
    <property type="project" value="UniProtKB-KW"/>
</dbReference>
<reference evidence="7" key="1">
    <citation type="submission" date="2016-10" db="EMBL/GenBank/DDBJ databases">
        <authorList>
            <person name="Varghese N."/>
            <person name="Submissions S."/>
        </authorList>
    </citation>
    <scope>NUCLEOTIDE SEQUENCE [LARGE SCALE GENOMIC DNA]</scope>
    <source>
        <strain evidence="7">DSM 45004</strain>
    </source>
</reference>
<dbReference type="Proteomes" id="UP000198716">
    <property type="component" value="Unassembled WGS sequence"/>
</dbReference>
<dbReference type="InterPro" id="IPR014757">
    <property type="entry name" value="Tscrpt_reg_IclR_C"/>
</dbReference>
<keyword evidence="1" id="KW-0805">Transcription regulation</keyword>
<dbReference type="PROSITE" id="PS51077">
    <property type="entry name" value="HTH_ICLR"/>
    <property type="match status" value="1"/>
</dbReference>
<evidence type="ECO:0000256" key="2">
    <source>
        <dbReference type="ARBA" id="ARBA00023125"/>
    </source>
</evidence>
<proteinExistence type="predicted"/>